<protein>
    <recommendedName>
        <fullName evidence="9">Beta sliding clamp</fullName>
    </recommendedName>
</protein>
<comment type="function">
    <text evidence="9">Confers DNA tethering and processivity to DNA polymerases and other proteins. Acts as a clamp, forming a ring around DNA (a reaction catalyzed by the clamp-loading complex) which diffuses in an ATP-independent manner freely and bidirectionally along dsDNA. Initially characterized for its ability to contact the catalytic subunit of DNA polymerase III (Pol III), a complex, multichain enzyme responsible for most of the replicative synthesis in bacteria; Pol III exhibits 3'-5' exonuclease proofreading activity. The beta chain is required for initiation of replication as well as for processivity of DNA replication.</text>
</comment>
<dbReference type="STRING" id="1798325.A2834_03005"/>
<dbReference type="GO" id="GO:0003677">
    <property type="term" value="F:DNA binding"/>
    <property type="evidence" value="ECO:0007669"/>
    <property type="project" value="UniProtKB-UniRule"/>
</dbReference>
<accession>A0A1F5VIE3</accession>
<evidence type="ECO:0000256" key="7">
    <source>
        <dbReference type="ARBA" id="ARBA00022932"/>
    </source>
</evidence>
<dbReference type="PANTHER" id="PTHR30478:SF0">
    <property type="entry name" value="BETA SLIDING CLAMP"/>
    <property type="match status" value="1"/>
</dbReference>
<evidence type="ECO:0000256" key="9">
    <source>
        <dbReference type="PIRNR" id="PIRNR000804"/>
    </source>
</evidence>
<evidence type="ECO:0000256" key="2">
    <source>
        <dbReference type="ARBA" id="ARBA00010752"/>
    </source>
</evidence>
<dbReference type="GO" id="GO:0008408">
    <property type="term" value="F:3'-5' exonuclease activity"/>
    <property type="evidence" value="ECO:0007669"/>
    <property type="project" value="InterPro"/>
</dbReference>
<evidence type="ECO:0000313" key="14">
    <source>
        <dbReference type="Proteomes" id="UP000179251"/>
    </source>
</evidence>
<dbReference type="SUPFAM" id="SSF55979">
    <property type="entry name" value="DNA clamp"/>
    <property type="match status" value="3"/>
</dbReference>
<evidence type="ECO:0000256" key="1">
    <source>
        <dbReference type="ARBA" id="ARBA00004496"/>
    </source>
</evidence>
<dbReference type="InterPro" id="IPR022634">
    <property type="entry name" value="DNA_polIII_beta_N"/>
</dbReference>
<evidence type="ECO:0000259" key="11">
    <source>
        <dbReference type="Pfam" id="PF02767"/>
    </source>
</evidence>
<dbReference type="GO" id="GO:0009360">
    <property type="term" value="C:DNA polymerase III complex"/>
    <property type="evidence" value="ECO:0007669"/>
    <property type="project" value="InterPro"/>
</dbReference>
<comment type="similarity">
    <text evidence="2 9">Belongs to the beta sliding clamp family.</text>
</comment>
<dbReference type="InterPro" id="IPR022637">
    <property type="entry name" value="DNA_polIII_beta_cen"/>
</dbReference>
<dbReference type="Pfam" id="PF00712">
    <property type="entry name" value="DNA_pol3_beta"/>
    <property type="match status" value="1"/>
</dbReference>
<dbReference type="Proteomes" id="UP000179251">
    <property type="component" value="Unassembled WGS sequence"/>
</dbReference>
<dbReference type="AlphaFoldDB" id="A0A1F5VIE3"/>
<feature type="domain" description="DNA polymerase III beta sliding clamp central" evidence="11">
    <location>
        <begin position="128"/>
        <end position="242"/>
    </location>
</feature>
<evidence type="ECO:0000259" key="10">
    <source>
        <dbReference type="Pfam" id="PF00712"/>
    </source>
</evidence>
<keyword evidence="8" id="KW-0238">DNA-binding</keyword>
<dbReference type="GO" id="GO:0006271">
    <property type="term" value="P:DNA strand elongation involved in DNA replication"/>
    <property type="evidence" value="ECO:0007669"/>
    <property type="project" value="TreeGrafter"/>
</dbReference>
<dbReference type="SMART" id="SM00480">
    <property type="entry name" value="POL3Bc"/>
    <property type="match status" value="1"/>
</dbReference>
<dbReference type="CDD" id="cd00140">
    <property type="entry name" value="beta_clamp"/>
    <property type="match status" value="1"/>
</dbReference>
<keyword evidence="6 9" id="KW-0235">DNA replication</keyword>
<evidence type="ECO:0000256" key="4">
    <source>
        <dbReference type="ARBA" id="ARBA00022679"/>
    </source>
</evidence>
<proteinExistence type="inferred from homology"/>
<evidence type="ECO:0000256" key="8">
    <source>
        <dbReference type="ARBA" id="ARBA00023125"/>
    </source>
</evidence>
<dbReference type="InterPro" id="IPR001001">
    <property type="entry name" value="DNA_polIII_beta"/>
</dbReference>
<dbReference type="Gene3D" id="3.10.150.10">
    <property type="entry name" value="DNA Polymerase III, subunit A, domain 2"/>
    <property type="match status" value="1"/>
</dbReference>
<dbReference type="Pfam" id="PF02767">
    <property type="entry name" value="DNA_pol3_beta_2"/>
    <property type="match status" value="1"/>
</dbReference>
<evidence type="ECO:0000313" key="13">
    <source>
        <dbReference type="EMBL" id="OGF62998.1"/>
    </source>
</evidence>
<gene>
    <name evidence="13" type="ORF">A2834_03005</name>
</gene>
<evidence type="ECO:0000259" key="12">
    <source>
        <dbReference type="Pfam" id="PF02768"/>
    </source>
</evidence>
<dbReference type="PANTHER" id="PTHR30478">
    <property type="entry name" value="DNA POLYMERASE III SUBUNIT BETA"/>
    <property type="match status" value="1"/>
</dbReference>
<evidence type="ECO:0000256" key="3">
    <source>
        <dbReference type="ARBA" id="ARBA00022490"/>
    </source>
</evidence>
<feature type="domain" description="DNA polymerase III beta sliding clamp N-terminal" evidence="10">
    <location>
        <begin position="1"/>
        <end position="117"/>
    </location>
</feature>
<dbReference type="InterPro" id="IPR022635">
    <property type="entry name" value="DNA_polIII_beta_C"/>
</dbReference>
<keyword evidence="4 9" id="KW-0808">Transferase</keyword>
<name>A0A1F5VIE3_9BACT</name>
<sequence length="367" mass="40777">MKLQCTNNNIKDAVVTAERNTSKNQTLPVLNSLLIDAEKDKIKIRATNLETAIEIIVPGKIFESGSIVVPAKILSSFLANAGFEQITFQTNKNNLLIKTDTVETIIRGYPLEDFPIFPHISAQEKFTVPAPELKYGISSVIIAASHSDIKPELSSVFFNVFKNTIKIAATDSFRLAEKTIISKNIQQERSLSFLIPQKGAQEILKLLGEDEDIELGINKNQIILKHRNLIFISRLTDGKFPDYEQILPKSFKTTAIVKKSDISSHMKLAGVFVGKLNDIGVNFDPAKKSIIINTSNSDVGEHVSQISSMIQGDKISAKFNERYLSEGIAQINSEYIEFNLNTSESPLLIKGKGDNSYLYLLMPMRGV</sequence>
<dbReference type="GO" id="GO:0003887">
    <property type="term" value="F:DNA-directed DNA polymerase activity"/>
    <property type="evidence" value="ECO:0007669"/>
    <property type="project" value="UniProtKB-UniRule"/>
</dbReference>
<evidence type="ECO:0000256" key="6">
    <source>
        <dbReference type="ARBA" id="ARBA00022705"/>
    </source>
</evidence>
<dbReference type="GO" id="GO:0005737">
    <property type="term" value="C:cytoplasm"/>
    <property type="evidence" value="ECO:0007669"/>
    <property type="project" value="UniProtKB-SubCell"/>
</dbReference>
<evidence type="ECO:0000256" key="5">
    <source>
        <dbReference type="ARBA" id="ARBA00022695"/>
    </source>
</evidence>
<keyword evidence="7 9" id="KW-0239">DNA-directed DNA polymerase</keyword>
<keyword evidence="3 9" id="KW-0963">Cytoplasm</keyword>
<feature type="domain" description="DNA polymerase III beta sliding clamp C-terminal" evidence="12">
    <location>
        <begin position="245"/>
        <end position="365"/>
    </location>
</feature>
<comment type="subunit">
    <text evidence="9">Forms a ring-shaped head-to-tail homodimer around DNA.</text>
</comment>
<reference evidence="13 14" key="1">
    <citation type="journal article" date="2016" name="Nat. Commun.">
        <title>Thousands of microbial genomes shed light on interconnected biogeochemical processes in an aquifer system.</title>
        <authorList>
            <person name="Anantharaman K."/>
            <person name="Brown C.T."/>
            <person name="Hug L.A."/>
            <person name="Sharon I."/>
            <person name="Castelle C.J."/>
            <person name="Probst A.J."/>
            <person name="Thomas B.C."/>
            <person name="Singh A."/>
            <person name="Wilkins M.J."/>
            <person name="Karaoz U."/>
            <person name="Brodie E.L."/>
            <person name="Williams K.H."/>
            <person name="Hubbard S.S."/>
            <person name="Banfield J.F."/>
        </authorList>
    </citation>
    <scope>NUCLEOTIDE SEQUENCE [LARGE SCALE GENOMIC DNA]</scope>
</reference>
<dbReference type="PIRSF" id="PIRSF000804">
    <property type="entry name" value="DNA_pol_III_b"/>
    <property type="match status" value="1"/>
</dbReference>
<dbReference type="NCBIfam" id="TIGR00663">
    <property type="entry name" value="dnan"/>
    <property type="match status" value="1"/>
</dbReference>
<dbReference type="Pfam" id="PF02768">
    <property type="entry name" value="DNA_pol3_beta_3"/>
    <property type="match status" value="1"/>
</dbReference>
<comment type="subcellular location">
    <subcellularLocation>
        <location evidence="1 9">Cytoplasm</location>
    </subcellularLocation>
</comment>
<dbReference type="Gene3D" id="3.70.10.10">
    <property type="match status" value="1"/>
</dbReference>
<keyword evidence="5 9" id="KW-0548">Nucleotidyltransferase</keyword>
<comment type="caution">
    <text evidence="13">The sequence shown here is derived from an EMBL/GenBank/DDBJ whole genome shotgun (WGS) entry which is preliminary data.</text>
</comment>
<dbReference type="InterPro" id="IPR046938">
    <property type="entry name" value="DNA_clamp_sf"/>
</dbReference>
<dbReference type="EMBL" id="MFHD01000009">
    <property type="protein sequence ID" value="OGF62998.1"/>
    <property type="molecule type" value="Genomic_DNA"/>
</dbReference>
<organism evidence="13 14">
    <name type="scientific">Candidatus Giovannonibacteria bacterium RIFCSPHIGHO2_01_FULL_45_23</name>
    <dbReference type="NCBI Taxonomy" id="1798325"/>
    <lineage>
        <taxon>Bacteria</taxon>
        <taxon>Candidatus Giovannoniibacteriota</taxon>
    </lineage>
</organism>